<evidence type="ECO:0000259" key="3">
    <source>
        <dbReference type="Pfam" id="PF16861"/>
    </source>
</evidence>
<keyword evidence="4" id="KW-0808">Transferase</keyword>
<dbReference type="PANTHER" id="PTHR34847">
    <property type="entry name" value="NODULATION PROTEIN U"/>
    <property type="match status" value="1"/>
</dbReference>
<dbReference type="Proteomes" id="UP000199147">
    <property type="component" value="Unassembled WGS sequence"/>
</dbReference>
<dbReference type="SUPFAM" id="SSF55821">
    <property type="entry name" value="YrdC/RibB"/>
    <property type="match status" value="1"/>
</dbReference>
<dbReference type="CDD" id="cd24098">
    <property type="entry name" value="ASKHA_NBD_TobZ_N"/>
    <property type="match status" value="1"/>
</dbReference>
<dbReference type="PANTHER" id="PTHR34847:SF1">
    <property type="entry name" value="NODULATION PROTEIN U"/>
    <property type="match status" value="1"/>
</dbReference>
<dbReference type="InterPro" id="IPR031730">
    <property type="entry name" value="Carbam_trans_C"/>
</dbReference>
<dbReference type="RefSeq" id="WP_090514207.1">
    <property type="nucleotide sequence ID" value="NZ_CWKH01000001.1"/>
</dbReference>
<dbReference type="GO" id="GO:0016740">
    <property type="term" value="F:transferase activity"/>
    <property type="evidence" value="ECO:0007669"/>
    <property type="project" value="UniProtKB-KW"/>
</dbReference>
<feature type="domain" description="Carbamoyltransferase C-terminal" evidence="3">
    <location>
        <begin position="369"/>
        <end position="536"/>
    </location>
</feature>
<dbReference type="InterPro" id="IPR043129">
    <property type="entry name" value="ATPase_NBD"/>
</dbReference>
<proteinExistence type="inferred from homology"/>
<evidence type="ECO:0000259" key="2">
    <source>
        <dbReference type="Pfam" id="PF02543"/>
    </source>
</evidence>
<keyword evidence="5" id="KW-1185">Reference proteome</keyword>
<gene>
    <name evidence="4" type="ORF">BN2156_02563</name>
</gene>
<dbReference type="AlphaFoldDB" id="A0A0H5RNE8"/>
<dbReference type="InterPro" id="IPR017945">
    <property type="entry name" value="DHBP_synth_RibB-like_a/b_dom"/>
</dbReference>
<dbReference type="InterPro" id="IPR051338">
    <property type="entry name" value="NodU/CmcH_Carbamoyltrnsfr"/>
</dbReference>
<name>A0A0H5RNE8_9MYCO</name>
<dbReference type="InterPro" id="IPR003696">
    <property type="entry name" value="Carbtransf_dom"/>
</dbReference>
<dbReference type="SUPFAM" id="SSF53067">
    <property type="entry name" value="Actin-like ATPase domain"/>
    <property type="match status" value="1"/>
</dbReference>
<dbReference type="Gene3D" id="3.30.420.40">
    <property type="match status" value="1"/>
</dbReference>
<dbReference type="InterPro" id="IPR038152">
    <property type="entry name" value="Carbam_trans_C_sf"/>
</dbReference>
<dbReference type="EMBL" id="CWKH01000001">
    <property type="protein sequence ID" value="CRZ15700.1"/>
    <property type="molecule type" value="Genomic_DNA"/>
</dbReference>
<evidence type="ECO:0000313" key="5">
    <source>
        <dbReference type="Proteomes" id="UP000199147"/>
    </source>
</evidence>
<dbReference type="Pfam" id="PF16861">
    <property type="entry name" value="Carbam_trans_C"/>
    <property type="match status" value="1"/>
</dbReference>
<dbReference type="Gene3D" id="3.90.870.20">
    <property type="entry name" value="Carbamoyltransferase, C-terminal domain"/>
    <property type="match status" value="1"/>
</dbReference>
<dbReference type="STRING" id="146018.BN2156_02563"/>
<sequence>MRILGINAVFHDPAAALVVDGEVVAAAEEERFSRRKHGKEAVAFSTWELPVQSARWCLQQAGLAPSDIDAVGYSYDPRLMDGLDSTDTAGLDRDWEYLRTLYAERAPRFLQSALPGLDPSAFRFVRHHVAHAASSALASPHPDCAVLVVDGRGERTSMLAGEYTDRKLDVLATQSLPHSLGLLYEDPTQHLGFKRSSDEYKVMAMASYGTPRFADQFRDLIYATGDGGFRTKPVAWSAFGSDWDHRVDLACSVQLVLEEVLLDLVRWLRARTDHENLCLAGGVALNCVANSALHRSGLFRDIWVQPAAGDSGTALGAALSLAAEAGEPITPMASAALGRGWSDDEIGAVLVEAAVPHERPRNLAAVVGEALAQDQVVGWFQGRSEFGPRALGRRSLLADPRNKQNLERLNAVKGREEFRPVAPMVLAEWAAEIFSGGPIPSPYMLFVHDVAPDWQARIPAVTHVDGTARIQTVDRADELMHATIGSFAERTGVPVIVNTSFNTAGRPMVDSPRDALECFGSAPIDMLAIGPYVVRRQR</sequence>
<dbReference type="OrthoDB" id="9780777at2"/>
<organism evidence="4 5">
    <name type="scientific">Mycolicibacterium neworleansense</name>
    <dbReference type="NCBI Taxonomy" id="146018"/>
    <lineage>
        <taxon>Bacteria</taxon>
        <taxon>Bacillati</taxon>
        <taxon>Actinomycetota</taxon>
        <taxon>Actinomycetes</taxon>
        <taxon>Mycobacteriales</taxon>
        <taxon>Mycobacteriaceae</taxon>
        <taxon>Mycolicibacterium</taxon>
    </lineage>
</organism>
<evidence type="ECO:0000313" key="4">
    <source>
        <dbReference type="EMBL" id="CRZ15700.1"/>
    </source>
</evidence>
<comment type="similarity">
    <text evidence="1">Belongs to the NodU/CmcH family.</text>
</comment>
<dbReference type="Pfam" id="PF02543">
    <property type="entry name" value="Carbam_trans_N"/>
    <property type="match status" value="2"/>
</dbReference>
<protein>
    <submittedName>
        <fullName evidence="4">Transferase</fullName>
    </submittedName>
</protein>
<evidence type="ECO:0000256" key="1">
    <source>
        <dbReference type="ARBA" id="ARBA00006129"/>
    </source>
</evidence>
<accession>A0A0H5RNE8</accession>
<feature type="domain" description="Carbamoyltransferase" evidence="2">
    <location>
        <begin position="2"/>
        <end position="71"/>
    </location>
</feature>
<reference evidence="5" key="1">
    <citation type="submission" date="2015-07" db="EMBL/GenBank/DDBJ databases">
        <authorList>
            <person name="Urmite Genomes"/>
        </authorList>
    </citation>
    <scope>NUCLEOTIDE SEQUENCE [LARGE SCALE GENOMIC DNA]</scope>
    <source>
        <strain evidence="5">type strain: ATCC 49404</strain>
    </source>
</reference>
<feature type="domain" description="Carbamoyltransferase" evidence="2">
    <location>
        <begin position="122"/>
        <end position="319"/>
    </location>
</feature>